<evidence type="ECO:0000313" key="3">
    <source>
        <dbReference type="Proteomes" id="UP000018126"/>
    </source>
</evidence>
<reference evidence="2 3" key="1">
    <citation type="journal article" date="2013" name="Genome Announc.">
        <title>High-Quality Draft Genome Sequence of Vagococcus lutrae Strain LBD1, Isolated from the Largemouth Bass Micropterus salmoides.</title>
        <authorList>
            <person name="Lebreton F."/>
            <person name="Valentino M.D."/>
            <person name="Duncan L.B."/>
            <person name="Zeng Q."/>
            <person name="Manson McGuire A."/>
            <person name="Earl A.M."/>
            <person name="Gilmore M.S."/>
        </authorList>
    </citation>
    <scope>NUCLEOTIDE SEQUENCE [LARGE SCALE GENOMIC DNA]</scope>
    <source>
        <strain evidence="2 3">LBD1</strain>
    </source>
</reference>
<keyword evidence="3" id="KW-1185">Reference proteome</keyword>
<accession>V6Q791</accession>
<dbReference type="Proteomes" id="UP000018126">
    <property type="component" value="Unassembled WGS sequence"/>
</dbReference>
<feature type="domain" description="SprT-like" evidence="1">
    <location>
        <begin position="26"/>
        <end position="167"/>
    </location>
</feature>
<protein>
    <recommendedName>
        <fullName evidence="1">SprT-like domain-containing protein</fullName>
    </recommendedName>
</protein>
<dbReference type="NCBIfam" id="NF003339">
    <property type="entry name" value="PRK04351.1"/>
    <property type="match status" value="1"/>
</dbReference>
<gene>
    <name evidence="2" type="ORF">T233_00274</name>
</gene>
<proteinExistence type="predicted"/>
<evidence type="ECO:0000259" key="1">
    <source>
        <dbReference type="SMART" id="SM00731"/>
    </source>
</evidence>
<dbReference type="SMART" id="SM00731">
    <property type="entry name" value="SprT"/>
    <property type="match status" value="1"/>
</dbReference>
<dbReference type="Pfam" id="PF10263">
    <property type="entry name" value="SprT-like"/>
    <property type="match status" value="1"/>
</dbReference>
<organism evidence="2 3">
    <name type="scientific">Vagococcus lutrae LBD1</name>
    <dbReference type="NCBI Taxonomy" id="1408226"/>
    <lineage>
        <taxon>Bacteria</taxon>
        <taxon>Bacillati</taxon>
        <taxon>Bacillota</taxon>
        <taxon>Bacilli</taxon>
        <taxon>Lactobacillales</taxon>
        <taxon>Enterococcaceae</taxon>
        <taxon>Vagococcus</taxon>
    </lineage>
</organism>
<dbReference type="EMBL" id="AYSH01000004">
    <property type="protein sequence ID" value="EST90530.1"/>
    <property type="molecule type" value="Genomic_DNA"/>
</dbReference>
<sequence>MNNKEKIARYQKLIEETPVKIQATNHWLTNLVCEISVAFFNKTFRHRASYNNRLKTTGGRYRLDNHHLEFNWLVLERLSATIFVQVILHELCHYHLHLMGKGYRHRDQDFKRLLKQTGGLRYVPNLRRDEEYPYLYQCLACEQKIHRFKKIDTKKYRCRCRGQLSLIDNRLK</sequence>
<evidence type="ECO:0000313" key="2">
    <source>
        <dbReference type="EMBL" id="EST90530.1"/>
    </source>
</evidence>
<dbReference type="PATRIC" id="fig|1408226.3.peg.275"/>
<dbReference type="GO" id="GO:0006950">
    <property type="term" value="P:response to stress"/>
    <property type="evidence" value="ECO:0007669"/>
    <property type="project" value="UniProtKB-ARBA"/>
</dbReference>
<dbReference type="AlphaFoldDB" id="V6Q791"/>
<dbReference type="eggNOG" id="COG3091">
    <property type="taxonomic scope" value="Bacteria"/>
</dbReference>
<comment type="caution">
    <text evidence="2">The sequence shown here is derived from an EMBL/GenBank/DDBJ whole genome shotgun (WGS) entry which is preliminary data.</text>
</comment>
<dbReference type="Gene3D" id="3.30.2010.10">
    <property type="entry name" value="Metalloproteases ('zincins'), catalytic domain"/>
    <property type="match status" value="1"/>
</dbReference>
<dbReference type="RefSeq" id="WP_023605631.1">
    <property type="nucleotide sequence ID" value="NZ_AYSH01000004.1"/>
</dbReference>
<dbReference type="InterPro" id="IPR006640">
    <property type="entry name" value="SprT-like_domain"/>
</dbReference>
<dbReference type="STRING" id="1408226.T233_00274"/>
<name>V6Q791_9ENTE</name>